<keyword evidence="2 5" id="KW-0238">DNA-binding</keyword>
<dbReference type="InterPro" id="IPR036390">
    <property type="entry name" value="WH_DNA-bd_sf"/>
</dbReference>
<keyword evidence="3" id="KW-0804">Transcription</keyword>
<dbReference type="GO" id="GO:0003677">
    <property type="term" value="F:DNA binding"/>
    <property type="evidence" value="ECO:0007669"/>
    <property type="project" value="UniProtKB-KW"/>
</dbReference>
<gene>
    <name evidence="5" type="ORF">SAMN02910315_02368</name>
</gene>
<dbReference type="AlphaFoldDB" id="A0A1G5XNN3"/>
<evidence type="ECO:0000256" key="1">
    <source>
        <dbReference type="ARBA" id="ARBA00023015"/>
    </source>
</evidence>
<proteinExistence type="predicted"/>
<dbReference type="Pfam" id="PF01047">
    <property type="entry name" value="MarR"/>
    <property type="match status" value="1"/>
</dbReference>
<accession>A0A1G5XNN3</accession>
<evidence type="ECO:0000256" key="2">
    <source>
        <dbReference type="ARBA" id="ARBA00023125"/>
    </source>
</evidence>
<feature type="domain" description="HTH marR-type" evidence="4">
    <location>
        <begin position="11"/>
        <end position="144"/>
    </location>
</feature>
<dbReference type="PRINTS" id="PR00598">
    <property type="entry name" value="HTHMARR"/>
</dbReference>
<dbReference type="PANTHER" id="PTHR42756">
    <property type="entry name" value="TRANSCRIPTIONAL REGULATOR, MARR"/>
    <property type="match status" value="1"/>
</dbReference>
<keyword evidence="1" id="KW-0805">Transcription regulation</keyword>
<protein>
    <submittedName>
        <fullName evidence="5">DNA-binding transcriptional regulator, MarR family</fullName>
    </submittedName>
</protein>
<dbReference type="InterPro" id="IPR000835">
    <property type="entry name" value="HTH_MarR-typ"/>
</dbReference>
<evidence type="ECO:0000313" key="5">
    <source>
        <dbReference type="EMBL" id="SDA71546.1"/>
    </source>
</evidence>
<dbReference type="PANTHER" id="PTHR42756:SF1">
    <property type="entry name" value="TRANSCRIPTIONAL REPRESSOR OF EMRAB OPERON"/>
    <property type="match status" value="1"/>
</dbReference>
<reference evidence="5 6" key="1">
    <citation type="submission" date="2016-10" db="EMBL/GenBank/DDBJ databases">
        <authorList>
            <person name="Varghese N."/>
            <person name="Submissions S."/>
        </authorList>
    </citation>
    <scope>NUCLEOTIDE SEQUENCE [LARGE SCALE GENOMIC DNA]</scope>
    <source>
        <strain evidence="5 6">DSM 16643</strain>
    </source>
</reference>
<dbReference type="PROSITE" id="PS01117">
    <property type="entry name" value="HTH_MARR_1"/>
    <property type="match status" value="1"/>
</dbReference>
<dbReference type="InterPro" id="IPR036388">
    <property type="entry name" value="WH-like_DNA-bd_sf"/>
</dbReference>
<evidence type="ECO:0000256" key="3">
    <source>
        <dbReference type="ARBA" id="ARBA00023163"/>
    </source>
</evidence>
<dbReference type="PROSITE" id="PS50995">
    <property type="entry name" value="HTH_MARR_2"/>
    <property type="match status" value="1"/>
</dbReference>
<dbReference type="Gene3D" id="1.10.10.10">
    <property type="entry name" value="Winged helix-like DNA-binding domain superfamily/Winged helix DNA-binding domain"/>
    <property type="match status" value="1"/>
</dbReference>
<organism evidence="5 6">
    <name type="scientific">Methanobrevibacter millerae</name>
    <dbReference type="NCBI Taxonomy" id="230361"/>
    <lineage>
        <taxon>Archaea</taxon>
        <taxon>Methanobacteriati</taxon>
        <taxon>Methanobacteriota</taxon>
        <taxon>Methanomada group</taxon>
        <taxon>Methanobacteria</taxon>
        <taxon>Methanobacteriales</taxon>
        <taxon>Methanobacteriaceae</taxon>
        <taxon>Methanobrevibacter</taxon>
    </lineage>
</organism>
<dbReference type="EMBL" id="FMXB01000030">
    <property type="protein sequence ID" value="SDA71546.1"/>
    <property type="molecule type" value="Genomic_DNA"/>
</dbReference>
<dbReference type="RefSeq" id="WP_149732841.1">
    <property type="nucleotide sequence ID" value="NZ_FMXB01000030.1"/>
</dbReference>
<dbReference type="Proteomes" id="UP000323439">
    <property type="component" value="Unassembled WGS sequence"/>
</dbReference>
<dbReference type="InterPro" id="IPR023187">
    <property type="entry name" value="Tscrpt_reg_MarR-type_CS"/>
</dbReference>
<evidence type="ECO:0000259" key="4">
    <source>
        <dbReference type="PROSITE" id="PS50995"/>
    </source>
</evidence>
<dbReference type="GO" id="GO:0003700">
    <property type="term" value="F:DNA-binding transcription factor activity"/>
    <property type="evidence" value="ECO:0007669"/>
    <property type="project" value="InterPro"/>
</dbReference>
<dbReference type="SUPFAM" id="SSF46785">
    <property type="entry name" value="Winged helix' DNA-binding domain"/>
    <property type="match status" value="1"/>
</dbReference>
<name>A0A1G5XNN3_9EURY</name>
<sequence length="147" mass="17292">MYSRNPGFYDCNRLGDNLFIFHKNHKTYLNNALMEYNLNLIQALCLLRIYNGDNINQKELSDDLYLTKGAITKAIKKLEENEYICREQSCWDRRNNILKITSKGLDLIPILDAINREWESKMGFDELSEEFVETFRKLSAKSAQLNK</sequence>
<evidence type="ECO:0000313" key="6">
    <source>
        <dbReference type="Proteomes" id="UP000323439"/>
    </source>
</evidence>
<keyword evidence="6" id="KW-1185">Reference proteome</keyword>
<dbReference type="SMART" id="SM00347">
    <property type="entry name" value="HTH_MARR"/>
    <property type="match status" value="1"/>
</dbReference>